<gene>
    <name evidence="1" type="ORF">MARPO_0103s0073</name>
</gene>
<organism evidence="1 2">
    <name type="scientific">Marchantia polymorpha</name>
    <name type="common">Common liverwort</name>
    <name type="synonym">Marchantia aquatica</name>
    <dbReference type="NCBI Taxonomy" id="3197"/>
    <lineage>
        <taxon>Eukaryota</taxon>
        <taxon>Viridiplantae</taxon>
        <taxon>Streptophyta</taxon>
        <taxon>Embryophyta</taxon>
        <taxon>Marchantiophyta</taxon>
        <taxon>Marchantiopsida</taxon>
        <taxon>Marchantiidae</taxon>
        <taxon>Marchantiales</taxon>
        <taxon>Marchantiaceae</taxon>
        <taxon>Marchantia</taxon>
    </lineage>
</organism>
<accession>A0A2R6WE28</accession>
<dbReference type="EMBL" id="KZ772775">
    <property type="protein sequence ID" value="PTQ32108.1"/>
    <property type="molecule type" value="Genomic_DNA"/>
</dbReference>
<evidence type="ECO:0000313" key="1">
    <source>
        <dbReference type="EMBL" id="PTQ32108.1"/>
    </source>
</evidence>
<evidence type="ECO:0000313" key="2">
    <source>
        <dbReference type="Proteomes" id="UP000244005"/>
    </source>
</evidence>
<protein>
    <submittedName>
        <fullName evidence="1">Uncharacterized protein</fullName>
    </submittedName>
</protein>
<sequence>MSDSRIFSTSSSSSERGDQIRFGQTLPWIPISRCTVAVERSVCVCLDAEPEVKCIWSSRLELGRATVARFDARISRPGGKRSLPHLTPSSAPSTPFPRFASVSRTRFGSRRGRCARTSCRFVVPNFRTLMDSSSTSGPPDRPSYTCRGQSQCMIAGVASSLRGLLRAPTFSSPAAITSSWRVPRWQPPWHRLTDLWMDANGAEERDIDVRKASTVD</sequence>
<dbReference type="AlphaFoldDB" id="A0A2R6WE28"/>
<name>A0A2R6WE28_MARPO</name>
<proteinExistence type="predicted"/>
<dbReference type="Proteomes" id="UP000244005">
    <property type="component" value="Unassembled WGS sequence"/>
</dbReference>
<keyword evidence="2" id="KW-1185">Reference proteome</keyword>
<dbReference type="Gramene" id="Mp1g00130.1">
    <property type="protein sequence ID" value="Mp1g00130.1.cds1"/>
    <property type="gene ID" value="Mp1g00130"/>
</dbReference>
<reference evidence="2" key="1">
    <citation type="journal article" date="2017" name="Cell">
        <title>Insights into land plant evolution garnered from the Marchantia polymorpha genome.</title>
        <authorList>
            <person name="Bowman J.L."/>
            <person name="Kohchi T."/>
            <person name="Yamato K.T."/>
            <person name="Jenkins J."/>
            <person name="Shu S."/>
            <person name="Ishizaki K."/>
            <person name="Yamaoka S."/>
            <person name="Nishihama R."/>
            <person name="Nakamura Y."/>
            <person name="Berger F."/>
            <person name="Adam C."/>
            <person name="Aki S.S."/>
            <person name="Althoff F."/>
            <person name="Araki T."/>
            <person name="Arteaga-Vazquez M.A."/>
            <person name="Balasubrmanian S."/>
            <person name="Barry K."/>
            <person name="Bauer D."/>
            <person name="Boehm C.R."/>
            <person name="Briginshaw L."/>
            <person name="Caballero-Perez J."/>
            <person name="Catarino B."/>
            <person name="Chen F."/>
            <person name="Chiyoda S."/>
            <person name="Chovatia M."/>
            <person name="Davies K.M."/>
            <person name="Delmans M."/>
            <person name="Demura T."/>
            <person name="Dierschke T."/>
            <person name="Dolan L."/>
            <person name="Dorantes-Acosta A.E."/>
            <person name="Eklund D.M."/>
            <person name="Florent S.N."/>
            <person name="Flores-Sandoval E."/>
            <person name="Fujiyama A."/>
            <person name="Fukuzawa H."/>
            <person name="Galik B."/>
            <person name="Grimanelli D."/>
            <person name="Grimwood J."/>
            <person name="Grossniklaus U."/>
            <person name="Hamada T."/>
            <person name="Haseloff J."/>
            <person name="Hetherington A.J."/>
            <person name="Higo A."/>
            <person name="Hirakawa Y."/>
            <person name="Hundley H.N."/>
            <person name="Ikeda Y."/>
            <person name="Inoue K."/>
            <person name="Inoue S.I."/>
            <person name="Ishida S."/>
            <person name="Jia Q."/>
            <person name="Kakita M."/>
            <person name="Kanazawa T."/>
            <person name="Kawai Y."/>
            <person name="Kawashima T."/>
            <person name="Kennedy M."/>
            <person name="Kinose K."/>
            <person name="Kinoshita T."/>
            <person name="Kohara Y."/>
            <person name="Koide E."/>
            <person name="Komatsu K."/>
            <person name="Kopischke S."/>
            <person name="Kubo M."/>
            <person name="Kyozuka J."/>
            <person name="Lagercrantz U."/>
            <person name="Lin S.S."/>
            <person name="Lindquist E."/>
            <person name="Lipzen A.M."/>
            <person name="Lu C.W."/>
            <person name="De Luna E."/>
            <person name="Martienssen R.A."/>
            <person name="Minamino N."/>
            <person name="Mizutani M."/>
            <person name="Mizutani M."/>
            <person name="Mochizuki N."/>
            <person name="Monte I."/>
            <person name="Mosher R."/>
            <person name="Nagasaki H."/>
            <person name="Nakagami H."/>
            <person name="Naramoto S."/>
            <person name="Nishitani K."/>
            <person name="Ohtani M."/>
            <person name="Okamoto T."/>
            <person name="Okumura M."/>
            <person name="Phillips J."/>
            <person name="Pollak B."/>
            <person name="Reinders A."/>
            <person name="Rovekamp M."/>
            <person name="Sano R."/>
            <person name="Sawa S."/>
            <person name="Schmid M.W."/>
            <person name="Shirakawa M."/>
            <person name="Solano R."/>
            <person name="Spunde A."/>
            <person name="Suetsugu N."/>
            <person name="Sugano S."/>
            <person name="Sugiyama A."/>
            <person name="Sun R."/>
            <person name="Suzuki Y."/>
            <person name="Takenaka M."/>
            <person name="Takezawa D."/>
            <person name="Tomogane H."/>
            <person name="Tsuzuki M."/>
            <person name="Ueda T."/>
            <person name="Umeda M."/>
            <person name="Ward J.M."/>
            <person name="Watanabe Y."/>
            <person name="Yazaki K."/>
            <person name="Yokoyama R."/>
            <person name="Yoshitake Y."/>
            <person name="Yotsui I."/>
            <person name="Zachgo S."/>
            <person name="Schmutz J."/>
        </authorList>
    </citation>
    <scope>NUCLEOTIDE SEQUENCE [LARGE SCALE GENOMIC DNA]</scope>
    <source>
        <strain evidence="2">Tak-1</strain>
    </source>
</reference>